<dbReference type="Proteomes" id="UP001345963">
    <property type="component" value="Unassembled WGS sequence"/>
</dbReference>
<sequence length="110" mass="12170">MTSQGRVVEPRFHQTQHALSSEMADDSGPGGATSSSETSQNMAQFGTDWEMFDAVPYGVQVQEIDCPYIMETVQSMINPLASSESFGRDIDITMVQCIESLRPTQEMPEM</sequence>
<reference evidence="2 3" key="1">
    <citation type="submission" date="2021-07" db="EMBL/GenBank/DDBJ databases">
        <authorList>
            <person name="Palmer J.M."/>
        </authorList>
    </citation>
    <scope>NUCLEOTIDE SEQUENCE [LARGE SCALE GENOMIC DNA]</scope>
    <source>
        <strain evidence="2 3">AT_MEX2019</strain>
        <tissue evidence="2">Muscle</tissue>
    </source>
</reference>
<dbReference type="EMBL" id="JAHUTI010054108">
    <property type="protein sequence ID" value="MED6249970.1"/>
    <property type="molecule type" value="Genomic_DNA"/>
</dbReference>
<feature type="region of interest" description="Disordered" evidence="1">
    <location>
        <begin position="1"/>
        <end position="45"/>
    </location>
</feature>
<proteinExistence type="predicted"/>
<evidence type="ECO:0000313" key="2">
    <source>
        <dbReference type="EMBL" id="MED6249970.1"/>
    </source>
</evidence>
<protein>
    <submittedName>
        <fullName evidence="2">Uncharacterized protein</fullName>
    </submittedName>
</protein>
<feature type="compositionally biased region" description="Polar residues" evidence="1">
    <location>
        <begin position="32"/>
        <end position="44"/>
    </location>
</feature>
<evidence type="ECO:0000256" key="1">
    <source>
        <dbReference type="SAM" id="MobiDB-lite"/>
    </source>
</evidence>
<evidence type="ECO:0000313" key="3">
    <source>
        <dbReference type="Proteomes" id="UP001345963"/>
    </source>
</evidence>
<comment type="caution">
    <text evidence="2">The sequence shown here is derived from an EMBL/GenBank/DDBJ whole genome shotgun (WGS) entry which is preliminary data.</text>
</comment>
<gene>
    <name evidence="2" type="ORF">ATANTOWER_022554</name>
</gene>
<accession>A0ABU7BK63</accession>
<keyword evidence="3" id="KW-1185">Reference proteome</keyword>
<name>A0ABU7BK63_9TELE</name>
<organism evidence="2 3">
    <name type="scientific">Ataeniobius toweri</name>
    <dbReference type="NCBI Taxonomy" id="208326"/>
    <lineage>
        <taxon>Eukaryota</taxon>
        <taxon>Metazoa</taxon>
        <taxon>Chordata</taxon>
        <taxon>Craniata</taxon>
        <taxon>Vertebrata</taxon>
        <taxon>Euteleostomi</taxon>
        <taxon>Actinopterygii</taxon>
        <taxon>Neopterygii</taxon>
        <taxon>Teleostei</taxon>
        <taxon>Neoteleostei</taxon>
        <taxon>Acanthomorphata</taxon>
        <taxon>Ovalentaria</taxon>
        <taxon>Atherinomorphae</taxon>
        <taxon>Cyprinodontiformes</taxon>
        <taxon>Goodeidae</taxon>
        <taxon>Ataeniobius</taxon>
    </lineage>
</organism>